<dbReference type="InterPro" id="IPR040256">
    <property type="entry name" value="At4g02000-like"/>
</dbReference>
<protein>
    <recommendedName>
        <fullName evidence="3">DUF4283 domain-containing protein</fullName>
    </recommendedName>
</protein>
<dbReference type="EMBL" id="JAKOGI010001782">
    <property type="protein sequence ID" value="KAJ8424075.1"/>
    <property type="molecule type" value="Genomic_DNA"/>
</dbReference>
<dbReference type="PANTHER" id="PTHR31286:SF165">
    <property type="entry name" value="DUF4283 DOMAIN-CONTAINING PROTEIN"/>
    <property type="match status" value="1"/>
</dbReference>
<dbReference type="Proteomes" id="UP001153076">
    <property type="component" value="Unassembled WGS sequence"/>
</dbReference>
<keyword evidence="2" id="KW-1185">Reference proteome</keyword>
<comment type="caution">
    <text evidence="1">The sequence shown here is derived from an EMBL/GenBank/DDBJ whole genome shotgun (WGS) entry which is preliminary data.</text>
</comment>
<reference evidence="1" key="1">
    <citation type="submission" date="2022-04" db="EMBL/GenBank/DDBJ databases">
        <title>Carnegiea gigantea Genome sequencing and assembly v2.</title>
        <authorList>
            <person name="Copetti D."/>
            <person name="Sanderson M.J."/>
            <person name="Burquez A."/>
            <person name="Wojciechowski M.F."/>
        </authorList>
    </citation>
    <scope>NUCLEOTIDE SEQUENCE</scope>
    <source>
        <strain evidence="1">SGP5-SGP5p</strain>
        <tissue evidence="1">Aerial part</tissue>
    </source>
</reference>
<accession>A0A9Q1GP11</accession>
<sequence>MDCPGAGGAGGEGKFFTKKFQSEGLLYINNFLNAVKNRQVLDFFPAMPICNNSSPNSQQIHDFEFHKDINACAASCQDLAITARAAKPSIEDGSIIQGNTWNGLQPRGSVEPVVSSNAKTDSHDEKWVYSGEIDSVEVPKPVVQHGFYHFTKKPFIVKPWTADFEKDKIQDMHVWVQFPKLDLKLEYSALTKLASLLDTPIMADKNTKQKNQVDRNWQCGPKPFQPLQVVREDANQEKVRTEVPWKHKTSSQAQPENAVLHTNTFSPLEPHTEDFQHGDARTMHYDENLVMRNVGDAIIAPSG</sequence>
<name>A0A9Q1GP11_9CARY</name>
<evidence type="ECO:0008006" key="3">
    <source>
        <dbReference type="Google" id="ProtNLM"/>
    </source>
</evidence>
<gene>
    <name evidence="1" type="ORF">Cgig2_020700</name>
</gene>
<dbReference type="PANTHER" id="PTHR31286">
    <property type="entry name" value="GLYCINE-RICH CELL WALL STRUCTURAL PROTEIN 1.8-LIKE"/>
    <property type="match status" value="1"/>
</dbReference>
<evidence type="ECO:0000313" key="1">
    <source>
        <dbReference type="EMBL" id="KAJ8424075.1"/>
    </source>
</evidence>
<dbReference type="AlphaFoldDB" id="A0A9Q1GP11"/>
<organism evidence="1 2">
    <name type="scientific">Carnegiea gigantea</name>
    <dbReference type="NCBI Taxonomy" id="171969"/>
    <lineage>
        <taxon>Eukaryota</taxon>
        <taxon>Viridiplantae</taxon>
        <taxon>Streptophyta</taxon>
        <taxon>Embryophyta</taxon>
        <taxon>Tracheophyta</taxon>
        <taxon>Spermatophyta</taxon>
        <taxon>Magnoliopsida</taxon>
        <taxon>eudicotyledons</taxon>
        <taxon>Gunneridae</taxon>
        <taxon>Pentapetalae</taxon>
        <taxon>Caryophyllales</taxon>
        <taxon>Cactineae</taxon>
        <taxon>Cactaceae</taxon>
        <taxon>Cactoideae</taxon>
        <taxon>Echinocereeae</taxon>
        <taxon>Carnegiea</taxon>
    </lineage>
</organism>
<evidence type="ECO:0000313" key="2">
    <source>
        <dbReference type="Proteomes" id="UP001153076"/>
    </source>
</evidence>
<proteinExistence type="predicted"/>